<evidence type="ECO:0000313" key="11">
    <source>
        <dbReference type="Proteomes" id="UP000830326"/>
    </source>
</evidence>
<evidence type="ECO:0000256" key="2">
    <source>
        <dbReference type="ARBA" id="ARBA00022475"/>
    </source>
</evidence>
<dbReference type="NCBIfam" id="TIGR04265">
    <property type="entry name" value="bac_cardiolipin"/>
    <property type="match status" value="1"/>
</dbReference>
<evidence type="ECO:0000256" key="6">
    <source>
        <dbReference type="ARBA" id="ARBA00022989"/>
    </source>
</evidence>
<dbReference type="SUPFAM" id="SSF56024">
    <property type="entry name" value="Phospholipase D/nuclease"/>
    <property type="match status" value="2"/>
</dbReference>
<reference evidence="10" key="1">
    <citation type="submission" date="2022-04" db="EMBL/GenBank/DDBJ databases">
        <title>Halobacillus sp. isolated from saltern.</title>
        <authorList>
            <person name="Won M."/>
            <person name="Lee C.-M."/>
            <person name="Woen H.-Y."/>
            <person name="Kwon S.-W."/>
        </authorList>
    </citation>
    <scope>NUCLEOTIDE SEQUENCE</scope>
    <source>
        <strain evidence="10">SSHM10-5</strain>
    </source>
</reference>
<dbReference type="SMART" id="SM00155">
    <property type="entry name" value="PLDc"/>
    <property type="match status" value="2"/>
</dbReference>
<dbReference type="Pfam" id="PF13091">
    <property type="entry name" value="PLDc_2"/>
    <property type="match status" value="2"/>
</dbReference>
<evidence type="ECO:0000256" key="5">
    <source>
        <dbReference type="ARBA" id="ARBA00022737"/>
    </source>
</evidence>
<dbReference type="RefSeq" id="WP_245031022.1">
    <property type="nucleotide sequence ID" value="NZ_CP095075.1"/>
</dbReference>
<evidence type="ECO:0000256" key="8">
    <source>
        <dbReference type="NCBIfam" id="TIGR04265"/>
    </source>
</evidence>
<protein>
    <recommendedName>
        <fullName evidence="8">Cardiolipin synthase</fullName>
        <ecNumber evidence="8">2.7.8.-</ecNumber>
    </recommendedName>
</protein>
<name>A0ABY4H963_9BACI</name>
<dbReference type="InterPro" id="IPR022924">
    <property type="entry name" value="Cardiolipin_synthase"/>
</dbReference>
<keyword evidence="7" id="KW-0472">Membrane</keyword>
<dbReference type="PROSITE" id="PS50035">
    <property type="entry name" value="PLD"/>
    <property type="match status" value="2"/>
</dbReference>
<keyword evidence="6" id="KW-1133">Transmembrane helix</keyword>
<keyword evidence="5" id="KW-0677">Repeat</keyword>
<dbReference type="InterPro" id="IPR025202">
    <property type="entry name" value="PLD-like_dom"/>
</dbReference>
<proteinExistence type="predicted"/>
<dbReference type="CDD" id="cd09112">
    <property type="entry name" value="PLDc_CLS_2"/>
    <property type="match status" value="1"/>
</dbReference>
<dbReference type="PIRSF" id="PIRSF000850">
    <property type="entry name" value="Phospholipase_D_PSS"/>
    <property type="match status" value="1"/>
</dbReference>
<keyword evidence="2" id="KW-1003">Cell membrane</keyword>
<gene>
    <name evidence="10" type="primary">cls</name>
    <name evidence="10" type="ORF">MUO15_16710</name>
</gene>
<dbReference type="PANTHER" id="PTHR21248">
    <property type="entry name" value="CARDIOLIPIN SYNTHASE"/>
    <property type="match status" value="1"/>
</dbReference>
<sequence>MFTMILICLLILLLIILDFKLGKKSHQNNARILPFAETTGDYRLYKNGAPLFEDLFQEISEAQVQVDIFFYLISSDQAGRDFLQVLKNKAREGVPVRLLTDRLGGYQMSKSIRSDLKDAGVQFQFSAVPGFPYFFYKLNRRNHRKITVIDGKIAYVGGFNIGRNYLGENPKFGDWRDYHLRLTGPVVKELHHVFLDDWYGATGEKHAPSVHHAEAKHPVKVMATDGVKLEHEFLQMIERAQQEILIGTPYFIPTRKLMDALKQSLERGITLRIMVPLKADHPFVKEAAIPYLEQLYRFGAHIHLYDNGFYHAKTLIVDQSLADIGTANFDRRSLFLNKEVNTFVYDESFINDLRKGYMDDVQNSIPFNEEWLAQRSLATKINVQIAKLLRPLL</sequence>
<evidence type="ECO:0000259" key="9">
    <source>
        <dbReference type="PROSITE" id="PS50035"/>
    </source>
</evidence>
<keyword evidence="11" id="KW-1185">Reference proteome</keyword>
<evidence type="ECO:0000256" key="3">
    <source>
        <dbReference type="ARBA" id="ARBA00022679"/>
    </source>
</evidence>
<dbReference type="InterPro" id="IPR001736">
    <property type="entry name" value="PLipase_D/transphosphatidylase"/>
</dbReference>
<organism evidence="10 11">
    <name type="scientific">Halobacillus amylolyticus</name>
    <dbReference type="NCBI Taxonomy" id="2932259"/>
    <lineage>
        <taxon>Bacteria</taxon>
        <taxon>Bacillati</taxon>
        <taxon>Bacillota</taxon>
        <taxon>Bacilli</taxon>
        <taxon>Bacillales</taxon>
        <taxon>Bacillaceae</taxon>
        <taxon>Halobacillus</taxon>
    </lineage>
</organism>
<evidence type="ECO:0000256" key="7">
    <source>
        <dbReference type="ARBA" id="ARBA00023136"/>
    </source>
</evidence>
<dbReference type="CDD" id="cd09110">
    <property type="entry name" value="PLDc_CLS_1"/>
    <property type="match status" value="1"/>
</dbReference>
<dbReference type="Gene3D" id="3.30.870.10">
    <property type="entry name" value="Endonuclease Chain A"/>
    <property type="match status" value="2"/>
</dbReference>
<feature type="domain" description="PLD phosphodiesterase" evidence="9">
    <location>
        <begin position="138"/>
        <end position="165"/>
    </location>
</feature>
<comment type="subcellular location">
    <subcellularLocation>
        <location evidence="1">Cell membrane</location>
    </subcellularLocation>
</comment>
<accession>A0ABY4H963</accession>
<dbReference type="EC" id="2.7.8.-" evidence="8"/>
<feature type="domain" description="PLD phosphodiesterase" evidence="9">
    <location>
        <begin position="306"/>
        <end position="333"/>
    </location>
</feature>
<keyword evidence="3" id="KW-0808">Transferase</keyword>
<evidence type="ECO:0000256" key="1">
    <source>
        <dbReference type="ARBA" id="ARBA00004236"/>
    </source>
</evidence>
<evidence type="ECO:0000313" key="10">
    <source>
        <dbReference type="EMBL" id="UOR11222.1"/>
    </source>
</evidence>
<keyword evidence="4" id="KW-0812">Transmembrane</keyword>
<evidence type="ECO:0000256" key="4">
    <source>
        <dbReference type="ARBA" id="ARBA00022692"/>
    </source>
</evidence>
<dbReference type="EMBL" id="CP095075">
    <property type="protein sequence ID" value="UOR11222.1"/>
    <property type="molecule type" value="Genomic_DNA"/>
</dbReference>
<dbReference type="PANTHER" id="PTHR21248:SF7">
    <property type="entry name" value="MINOR CARDIOLIPIN SYNTHASE CLSB"/>
    <property type="match status" value="1"/>
</dbReference>
<dbReference type="Proteomes" id="UP000830326">
    <property type="component" value="Chromosome"/>
</dbReference>